<dbReference type="EMBL" id="JAAMOB010000023">
    <property type="protein sequence ID" value="KAF4096178.1"/>
    <property type="molecule type" value="Genomic_DNA"/>
</dbReference>
<accession>A0A7J6BMD7</accession>
<keyword evidence="2" id="KW-1185">Reference proteome</keyword>
<name>A0A7J6BMD7_9TELE</name>
<reference evidence="1 2" key="1">
    <citation type="submission" date="2020-04" db="EMBL/GenBank/DDBJ databases">
        <title>Chromosome-level genome assembly of a cyprinid fish Onychostoma macrolepis by integration of Nanopore Sequencing, Bionano and Hi-C technology.</title>
        <authorList>
            <person name="Wang D."/>
        </authorList>
    </citation>
    <scope>NUCLEOTIDE SEQUENCE [LARGE SCALE GENOMIC DNA]</scope>
    <source>
        <strain evidence="1">SWU-2019</strain>
        <tissue evidence="1">Muscle</tissue>
    </source>
</reference>
<comment type="caution">
    <text evidence="1">The sequence shown here is derived from an EMBL/GenBank/DDBJ whole genome shotgun (WGS) entry which is preliminary data.</text>
</comment>
<dbReference type="AlphaFoldDB" id="A0A7J6BMD7"/>
<sequence>MSREPPGRITSSYFLLRQRRWPFKQVSMLTSWMTAKRPDQTLPFRLYLFDTSVGVGLDHPPIFPSDGLRGLAISRHGSRPPAEHRPPVSSILTPFPPAWRGLPVRSPESQSPIGCCESPPSLRVFSSPYPPARLSV</sequence>
<organism evidence="1 2">
    <name type="scientific">Onychostoma macrolepis</name>
    <dbReference type="NCBI Taxonomy" id="369639"/>
    <lineage>
        <taxon>Eukaryota</taxon>
        <taxon>Metazoa</taxon>
        <taxon>Chordata</taxon>
        <taxon>Craniata</taxon>
        <taxon>Vertebrata</taxon>
        <taxon>Euteleostomi</taxon>
        <taxon>Actinopterygii</taxon>
        <taxon>Neopterygii</taxon>
        <taxon>Teleostei</taxon>
        <taxon>Ostariophysi</taxon>
        <taxon>Cypriniformes</taxon>
        <taxon>Cyprinidae</taxon>
        <taxon>Acrossocheilinae</taxon>
        <taxon>Onychostoma</taxon>
    </lineage>
</organism>
<protein>
    <submittedName>
        <fullName evidence="1">Uncharacterized protein</fullName>
    </submittedName>
</protein>
<dbReference type="Proteomes" id="UP000579812">
    <property type="component" value="Unassembled WGS sequence"/>
</dbReference>
<proteinExistence type="predicted"/>
<gene>
    <name evidence="1" type="ORF">G5714_022147</name>
</gene>
<evidence type="ECO:0000313" key="2">
    <source>
        <dbReference type="Proteomes" id="UP000579812"/>
    </source>
</evidence>
<evidence type="ECO:0000313" key="1">
    <source>
        <dbReference type="EMBL" id="KAF4096178.1"/>
    </source>
</evidence>